<protein>
    <submittedName>
        <fullName evidence="2">Uncharacterized protein</fullName>
    </submittedName>
</protein>
<name>A0A7J0CND6_STRMI</name>
<sequence length="166" mass="17972">MSLGKNDDVPPPPAKCEYHIKFANRCAAVGWKQLMQQIPANTNTAWQLMRKTPSPAVETDRHHRLKYELAEGVREQSGPHRLVGAAVCPGAAGKRRVPGTPPPLPLLAALDPGTGTPPPARGPREERHPPPDSARNTPACAGTTRARPRPRPGAPEHPRLRGDHSF</sequence>
<organism evidence="2 3">
    <name type="scientific">Streptomyces microflavus</name>
    <name type="common">Streptomyces lipmanii</name>
    <dbReference type="NCBI Taxonomy" id="1919"/>
    <lineage>
        <taxon>Bacteria</taxon>
        <taxon>Bacillati</taxon>
        <taxon>Actinomycetota</taxon>
        <taxon>Actinomycetes</taxon>
        <taxon>Kitasatosporales</taxon>
        <taxon>Streptomycetaceae</taxon>
        <taxon>Streptomyces</taxon>
    </lineage>
</organism>
<evidence type="ECO:0000313" key="2">
    <source>
        <dbReference type="EMBL" id="GFN03996.1"/>
    </source>
</evidence>
<dbReference type="Proteomes" id="UP000498740">
    <property type="component" value="Unassembled WGS sequence"/>
</dbReference>
<evidence type="ECO:0000313" key="3">
    <source>
        <dbReference type="Proteomes" id="UP000498740"/>
    </source>
</evidence>
<reference evidence="2 3" key="1">
    <citation type="submission" date="2020-05" db="EMBL/GenBank/DDBJ databases">
        <title>Whole genome shotgun sequence of Streptomyces microflavus NBRC 13062.</title>
        <authorList>
            <person name="Komaki H."/>
            <person name="Tamura T."/>
        </authorList>
    </citation>
    <scope>NUCLEOTIDE SEQUENCE [LARGE SCALE GENOMIC DNA]</scope>
    <source>
        <strain evidence="2 3">NBRC 13062</strain>
    </source>
</reference>
<dbReference type="EMBL" id="BLWD01000001">
    <property type="protein sequence ID" value="GFN03996.1"/>
    <property type="molecule type" value="Genomic_DNA"/>
</dbReference>
<feature type="compositionally biased region" description="Basic and acidic residues" evidence="1">
    <location>
        <begin position="154"/>
        <end position="166"/>
    </location>
</feature>
<dbReference type="AntiFam" id="ANF00057">
    <property type="entry name" value="Translation of E. coli type CRISPR repeat"/>
</dbReference>
<dbReference type="AlphaFoldDB" id="A0A7J0CND6"/>
<comment type="caution">
    <text evidence="2">The sequence shown here is derived from an EMBL/GenBank/DDBJ whole genome shotgun (WGS) entry which is preliminary data.</text>
</comment>
<proteinExistence type="predicted"/>
<accession>A0A7J0CND6</accession>
<feature type="region of interest" description="Disordered" evidence="1">
    <location>
        <begin position="90"/>
        <end position="166"/>
    </location>
</feature>
<evidence type="ECO:0000256" key="1">
    <source>
        <dbReference type="SAM" id="MobiDB-lite"/>
    </source>
</evidence>
<gene>
    <name evidence="2" type="ORF">Smic_25520</name>
</gene>